<feature type="domain" description="EF-hand" evidence="2">
    <location>
        <begin position="51"/>
        <end position="86"/>
    </location>
</feature>
<feature type="region of interest" description="Disordered" evidence="1">
    <location>
        <begin position="21"/>
        <end position="50"/>
    </location>
</feature>
<dbReference type="Proteomes" id="UP000550707">
    <property type="component" value="Unassembled WGS sequence"/>
</dbReference>
<name>A0A7J8D177_MOLMO</name>
<reference evidence="3 4" key="1">
    <citation type="journal article" date="2020" name="Nature">
        <title>Six reference-quality genomes reveal evolution of bat adaptations.</title>
        <authorList>
            <person name="Jebb D."/>
            <person name="Huang Z."/>
            <person name="Pippel M."/>
            <person name="Hughes G.M."/>
            <person name="Lavrichenko K."/>
            <person name="Devanna P."/>
            <person name="Winkler S."/>
            <person name="Jermiin L.S."/>
            <person name="Skirmuntt E.C."/>
            <person name="Katzourakis A."/>
            <person name="Burkitt-Gray L."/>
            <person name="Ray D.A."/>
            <person name="Sullivan K.A.M."/>
            <person name="Roscito J.G."/>
            <person name="Kirilenko B.M."/>
            <person name="Davalos L.M."/>
            <person name="Corthals A.P."/>
            <person name="Power M.L."/>
            <person name="Jones G."/>
            <person name="Ransome R.D."/>
            <person name="Dechmann D.K.N."/>
            <person name="Locatelli A.G."/>
            <person name="Puechmaille S.J."/>
            <person name="Fedrigo O."/>
            <person name="Jarvis E.D."/>
            <person name="Hiller M."/>
            <person name="Vernes S.C."/>
            <person name="Myers E.W."/>
            <person name="Teeling E.C."/>
        </authorList>
    </citation>
    <scope>NUCLEOTIDE SEQUENCE [LARGE SCALE GENOMIC DNA]</scope>
    <source>
        <strain evidence="3">MMolMol1</strain>
        <tissue evidence="3">Muscle</tissue>
    </source>
</reference>
<evidence type="ECO:0000313" key="3">
    <source>
        <dbReference type="EMBL" id="KAF6416893.1"/>
    </source>
</evidence>
<gene>
    <name evidence="3" type="ORF">HJG59_015167</name>
</gene>
<evidence type="ECO:0000256" key="1">
    <source>
        <dbReference type="SAM" id="MobiDB-lite"/>
    </source>
</evidence>
<organism evidence="3 4">
    <name type="scientific">Molossus molossus</name>
    <name type="common">Pallas' mastiff bat</name>
    <name type="synonym">Vespertilio molossus</name>
    <dbReference type="NCBI Taxonomy" id="27622"/>
    <lineage>
        <taxon>Eukaryota</taxon>
        <taxon>Metazoa</taxon>
        <taxon>Chordata</taxon>
        <taxon>Craniata</taxon>
        <taxon>Vertebrata</taxon>
        <taxon>Euteleostomi</taxon>
        <taxon>Mammalia</taxon>
        <taxon>Eutheria</taxon>
        <taxon>Laurasiatheria</taxon>
        <taxon>Chiroptera</taxon>
        <taxon>Yangochiroptera</taxon>
        <taxon>Molossidae</taxon>
        <taxon>Molossus</taxon>
    </lineage>
</organism>
<feature type="compositionally biased region" description="Polar residues" evidence="1">
    <location>
        <begin position="33"/>
        <end position="48"/>
    </location>
</feature>
<dbReference type="GO" id="GO:0032465">
    <property type="term" value="P:regulation of cytokinesis"/>
    <property type="evidence" value="ECO:0007669"/>
    <property type="project" value="TreeGrafter"/>
</dbReference>
<comment type="caution">
    <text evidence="3">The sequence shown here is derived from an EMBL/GenBank/DDBJ whole genome shotgun (WGS) entry which is preliminary data.</text>
</comment>
<dbReference type="InterPro" id="IPR002048">
    <property type="entry name" value="EF_hand_dom"/>
</dbReference>
<keyword evidence="4" id="KW-1185">Reference proteome</keyword>
<dbReference type="GO" id="GO:0032154">
    <property type="term" value="C:cleavage furrow"/>
    <property type="evidence" value="ECO:0007669"/>
    <property type="project" value="TreeGrafter"/>
</dbReference>
<protein>
    <submittedName>
        <fullName evidence="3">RAB11 family interacting protein 4</fullName>
    </submittedName>
</protein>
<dbReference type="GO" id="GO:0005509">
    <property type="term" value="F:calcium ion binding"/>
    <property type="evidence" value="ECO:0007669"/>
    <property type="project" value="InterPro"/>
</dbReference>
<dbReference type="PANTHER" id="PTHR15726:SF5">
    <property type="entry name" value="RAB11 FAMILY-INTERACTING PROTEIN 4"/>
    <property type="match status" value="1"/>
</dbReference>
<dbReference type="PANTHER" id="PTHR15726">
    <property type="entry name" value="RAB11-FAMILY INTERACTING PROTEIN"/>
    <property type="match status" value="1"/>
</dbReference>
<accession>A0A7J8D177</accession>
<evidence type="ECO:0000313" key="4">
    <source>
        <dbReference type="Proteomes" id="UP000550707"/>
    </source>
</evidence>
<dbReference type="InterPro" id="IPR051977">
    <property type="entry name" value="Rab11-interacting_regulator"/>
</dbReference>
<sequence>MLQGLAAPAGPHVCCQRTPQAGSWPRTAWPGQCLQSRRGTDSVGSRSEATAAASQVEKLVKYLDPNDLGRINFKDFCRGVFAMKGCEELLKDVLSMEGVGTLPCAPEIPDCVEQAPGGDHAG</sequence>
<dbReference type="GO" id="GO:0055038">
    <property type="term" value="C:recycling endosome membrane"/>
    <property type="evidence" value="ECO:0007669"/>
    <property type="project" value="TreeGrafter"/>
</dbReference>
<dbReference type="GO" id="GO:0030139">
    <property type="term" value="C:endocytic vesicle"/>
    <property type="evidence" value="ECO:0007669"/>
    <property type="project" value="TreeGrafter"/>
</dbReference>
<evidence type="ECO:0000259" key="2">
    <source>
        <dbReference type="PROSITE" id="PS50222"/>
    </source>
</evidence>
<dbReference type="GO" id="GO:0032456">
    <property type="term" value="P:endocytic recycling"/>
    <property type="evidence" value="ECO:0007669"/>
    <property type="project" value="TreeGrafter"/>
</dbReference>
<dbReference type="PROSITE" id="PS50222">
    <property type="entry name" value="EF_HAND_2"/>
    <property type="match status" value="1"/>
</dbReference>
<proteinExistence type="predicted"/>
<dbReference type="AlphaFoldDB" id="A0A7J8D177"/>
<dbReference type="GO" id="GO:0030496">
    <property type="term" value="C:midbody"/>
    <property type="evidence" value="ECO:0007669"/>
    <property type="project" value="TreeGrafter"/>
</dbReference>
<dbReference type="EMBL" id="JACASF010000019">
    <property type="protein sequence ID" value="KAF6416893.1"/>
    <property type="molecule type" value="Genomic_DNA"/>
</dbReference>